<name>A0A4R2RDQ6_9FIRM</name>
<proteinExistence type="predicted"/>
<comment type="caution">
    <text evidence="1">The sequence shown here is derived from an EMBL/GenBank/DDBJ whole genome shotgun (WGS) entry which is preliminary data.</text>
</comment>
<dbReference type="EMBL" id="SLXT01000036">
    <property type="protein sequence ID" value="TCP60478.1"/>
    <property type="molecule type" value="Genomic_DNA"/>
</dbReference>
<dbReference type="Proteomes" id="UP000294813">
    <property type="component" value="Unassembled WGS sequence"/>
</dbReference>
<gene>
    <name evidence="1" type="ORF">EDD73_1366</name>
</gene>
<dbReference type="OrthoDB" id="1797983at2"/>
<sequence length="152" mass="17046">MRLQNISLAMVITLIVFIIGCNSLTESSINQKTTPPRPVITYEGNVIPVAQGSYGWNHVQADYPSPTIIAKNMEAVILKPGAKLKISFSDPPNDISVYQWIDDPFNFVKYNIENDTITVPEKEGLYIFEIKGLWKDGDSSYVLKVDIKNLPL</sequence>
<dbReference type="PROSITE" id="PS51257">
    <property type="entry name" value="PROKAR_LIPOPROTEIN"/>
    <property type="match status" value="1"/>
</dbReference>
<reference evidence="1 2" key="1">
    <citation type="submission" date="2019-03" db="EMBL/GenBank/DDBJ databases">
        <title>Genomic Encyclopedia of Type Strains, Phase IV (KMG-IV): sequencing the most valuable type-strain genomes for metagenomic binning, comparative biology and taxonomic classification.</title>
        <authorList>
            <person name="Goeker M."/>
        </authorList>
    </citation>
    <scope>NUCLEOTIDE SEQUENCE [LARGE SCALE GENOMIC DNA]</scope>
    <source>
        <strain evidence="1 2">DSM 11170</strain>
    </source>
</reference>
<dbReference type="AlphaFoldDB" id="A0A4R2RDQ6"/>
<accession>A0A4R2RDQ6</accession>
<organism evidence="1 2">
    <name type="scientific">Heliophilum fasciatum</name>
    <dbReference type="NCBI Taxonomy" id="35700"/>
    <lineage>
        <taxon>Bacteria</taxon>
        <taxon>Bacillati</taxon>
        <taxon>Bacillota</taxon>
        <taxon>Clostridia</taxon>
        <taxon>Eubacteriales</taxon>
        <taxon>Heliobacteriaceae</taxon>
        <taxon>Heliophilum</taxon>
    </lineage>
</organism>
<dbReference type="RefSeq" id="WP_131920725.1">
    <property type="nucleotide sequence ID" value="NZ_JAOQNU010000036.1"/>
</dbReference>
<keyword evidence="2" id="KW-1185">Reference proteome</keyword>
<evidence type="ECO:0000313" key="2">
    <source>
        <dbReference type="Proteomes" id="UP000294813"/>
    </source>
</evidence>
<evidence type="ECO:0000313" key="1">
    <source>
        <dbReference type="EMBL" id="TCP60478.1"/>
    </source>
</evidence>
<protein>
    <submittedName>
        <fullName evidence="1">Uncharacterized protein</fullName>
    </submittedName>
</protein>